<dbReference type="SUPFAM" id="SSF102114">
    <property type="entry name" value="Radical SAM enzymes"/>
    <property type="match status" value="1"/>
</dbReference>
<feature type="domain" description="Radical SAM core" evidence="1">
    <location>
        <begin position="186"/>
        <end position="458"/>
    </location>
</feature>
<dbReference type="SFLD" id="SFLDG01082">
    <property type="entry name" value="B12-binding_domain_containing"/>
    <property type="match status" value="1"/>
</dbReference>
<dbReference type="PROSITE" id="PS51918">
    <property type="entry name" value="RADICAL_SAM"/>
    <property type="match status" value="1"/>
</dbReference>
<dbReference type="Gene3D" id="3.30.750.200">
    <property type="match status" value="1"/>
</dbReference>
<dbReference type="InterPro" id="IPR003583">
    <property type="entry name" value="Hlx-hairpin-Hlx_DNA-bd_motif"/>
</dbReference>
<comment type="caution">
    <text evidence="2">The sequence shown here is derived from an EMBL/GenBank/DDBJ whole genome shotgun (WGS) entry which is preliminary data.</text>
</comment>
<evidence type="ECO:0000313" key="2">
    <source>
        <dbReference type="EMBL" id="RLE50267.1"/>
    </source>
</evidence>
<dbReference type="CDD" id="cd01335">
    <property type="entry name" value="Radical_SAM"/>
    <property type="match status" value="1"/>
</dbReference>
<dbReference type="Gene3D" id="3.30.750.210">
    <property type="match status" value="1"/>
</dbReference>
<dbReference type="SMART" id="SM00729">
    <property type="entry name" value="Elp3"/>
    <property type="match status" value="1"/>
</dbReference>
<dbReference type="SUPFAM" id="SSF81585">
    <property type="entry name" value="PsbU/PolX domain-like"/>
    <property type="match status" value="1"/>
</dbReference>
<dbReference type="SMART" id="SM00278">
    <property type="entry name" value="HhH1"/>
    <property type="match status" value="1"/>
</dbReference>
<dbReference type="GO" id="GO:0006281">
    <property type="term" value="P:DNA repair"/>
    <property type="evidence" value="ECO:0007669"/>
    <property type="project" value="InterPro"/>
</dbReference>
<name>A0A497ESQ5_9CREN</name>
<dbReference type="InterPro" id="IPR006638">
    <property type="entry name" value="Elp3/MiaA/NifB-like_rSAM"/>
</dbReference>
<dbReference type="AlphaFoldDB" id="A0A497ESQ5"/>
<dbReference type="PANTHER" id="PTHR43324:SF1">
    <property type="entry name" value="RADICAL SAM CORE DOMAIN-CONTAINING PROTEIN"/>
    <property type="match status" value="1"/>
</dbReference>
<dbReference type="Gene3D" id="1.10.150.320">
    <property type="entry name" value="Photosystem II 12 kDa extrinsic protein"/>
    <property type="match status" value="1"/>
</dbReference>
<gene>
    <name evidence="2" type="ORF">DRJ21_01800</name>
</gene>
<sequence length="577" mass="65606">MNVNKVVIIDGYNDEPAGLGVPPYLDIYARYTAGAIWSFDSSIKILYFTIDEVRRDFEFIIKKINSAQLLIVLGGTIVPGKYLGGEPIKPEEVLKIGRLASKPIKILGGPMAKFGFGIEGGRRPIIMKEIKDYYDIIVKGDVEIIVSRLLEEKLRVESIDPYEKRENAHSIRDFAIKGAKIVLDHPNYGLNLICEIETYRGCPRVITGGCSFCAEVLHGLPDFRPIEDIVKEIEILYQFGVRHFRLGRQPDIFSYMAEGVGEKEFPKLNPYALEKLFSSIRNVAPNLKVLHIDNANPGAIANHPDEAREIAKIIVKYHTPGDVAAFGVESADPVVIKMNNLKAMPEESLRAIEIINEIGAKRGYNGLPELLPGINFVYGLIGETKKTYELNLEFMREVLRRKLLVRRINIRQCIPLPGTRMWTIGNKIIRKHKEIFKAYKEKMRKEIDLPMLKRVIPPWTILRNVFTEKHQKYATLARQVGSYPILVYIPEKVSLNKYIDVVVVDHGYRSITALPIPLNINRISIDLLMRIPGIGKKRAAKIISKRPFRSVNELRKVLGNEEIVEKLLSIIRLNIER</sequence>
<reference evidence="2 3" key="1">
    <citation type="submission" date="2018-06" db="EMBL/GenBank/DDBJ databases">
        <title>Extensive metabolic versatility and redundancy in microbially diverse, dynamic hydrothermal sediments.</title>
        <authorList>
            <person name="Dombrowski N."/>
            <person name="Teske A."/>
            <person name="Baker B.J."/>
        </authorList>
    </citation>
    <scope>NUCLEOTIDE SEQUENCE [LARGE SCALE GENOMIC DNA]</scope>
    <source>
        <strain evidence="2">B30_G17</strain>
    </source>
</reference>
<dbReference type="SFLD" id="SFLDS00029">
    <property type="entry name" value="Radical_SAM"/>
    <property type="match status" value="1"/>
</dbReference>
<organism evidence="2 3">
    <name type="scientific">Thermoproteota archaeon</name>
    <dbReference type="NCBI Taxonomy" id="2056631"/>
    <lineage>
        <taxon>Archaea</taxon>
        <taxon>Thermoproteota</taxon>
    </lineage>
</organism>
<dbReference type="InterPro" id="IPR007197">
    <property type="entry name" value="rSAM"/>
</dbReference>
<dbReference type="Proteomes" id="UP000281962">
    <property type="component" value="Unassembled WGS sequence"/>
</dbReference>
<dbReference type="GO" id="GO:0051536">
    <property type="term" value="F:iron-sulfur cluster binding"/>
    <property type="evidence" value="ECO:0007669"/>
    <property type="project" value="InterPro"/>
</dbReference>
<proteinExistence type="predicted"/>
<dbReference type="Pfam" id="PF12836">
    <property type="entry name" value="HHH_3"/>
    <property type="match status" value="1"/>
</dbReference>
<accession>A0A497ESQ5</accession>
<dbReference type="Pfam" id="PF04055">
    <property type="entry name" value="Radical_SAM"/>
    <property type="match status" value="1"/>
</dbReference>
<protein>
    <submittedName>
        <fullName evidence="2">Radical SAM protein</fullName>
    </submittedName>
</protein>
<dbReference type="GO" id="GO:0003824">
    <property type="term" value="F:catalytic activity"/>
    <property type="evidence" value="ECO:0007669"/>
    <property type="project" value="InterPro"/>
</dbReference>
<evidence type="ECO:0000313" key="3">
    <source>
        <dbReference type="Proteomes" id="UP000281962"/>
    </source>
</evidence>
<dbReference type="PANTHER" id="PTHR43324">
    <property type="match status" value="1"/>
</dbReference>
<dbReference type="GO" id="GO:0003677">
    <property type="term" value="F:DNA binding"/>
    <property type="evidence" value="ECO:0007669"/>
    <property type="project" value="InterPro"/>
</dbReference>
<dbReference type="InterPro" id="IPR058240">
    <property type="entry name" value="rSAM_sf"/>
</dbReference>
<evidence type="ECO:0000259" key="1">
    <source>
        <dbReference type="PROSITE" id="PS51918"/>
    </source>
</evidence>
<dbReference type="EMBL" id="QMQY01000066">
    <property type="protein sequence ID" value="RLE50267.1"/>
    <property type="molecule type" value="Genomic_DNA"/>
</dbReference>